<evidence type="ECO:0000313" key="4">
    <source>
        <dbReference type="Proteomes" id="UP000332933"/>
    </source>
</evidence>
<dbReference type="AlphaFoldDB" id="A0A485LIA0"/>
<dbReference type="InterPro" id="IPR032675">
    <property type="entry name" value="LRR_dom_sf"/>
</dbReference>
<evidence type="ECO:0000313" key="3">
    <source>
        <dbReference type="EMBL" id="VFT98156.1"/>
    </source>
</evidence>
<dbReference type="OrthoDB" id="120976at2759"/>
<keyword evidence="4" id="KW-1185">Reference proteome</keyword>
<gene>
    <name evidence="3" type="primary">Aste57867_21486</name>
    <name evidence="2" type="ORF">As57867_021417</name>
    <name evidence="3" type="ORF">ASTE57867_21486</name>
</gene>
<reference evidence="3 4" key="1">
    <citation type="submission" date="2019-03" db="EMBL/GenBank/DDBJ databases">
        <authorList>
            <person name="Gaulin E."/>
            <person name="Dumas B."/>
        </authorList>
    </citation>
    <scope>NUCLEOTIDE SEQUENCE [LARGE SCALE GENOMIC DNA]</scope>
    <source>
        <strain evidence="3">CBS 568.67</strain>
    </source>
</reference>
<dbReference type="SMART" id="SM00368">
    <property type="entry name" value="LRR_RI"/>
    <property type="match status" value="4"/>
</dbReference>
<accession>A0A485LIA0</accession>
<dbReference type="PANTHER" id="PTHR24111:SF0">
    <property type="entry name" value="LEUCINE-RICH REPEAT-CONTAINING PROTEIN"/>
    <property type="match status" value="1"/>
</dbReference>
<organism evidence="3 4">
    <name type="scientific">Aphanomyces stellatus</name>
    <dbReference type="NCBI Taxonomy" id="120398"/>
    <lineage>
        <taxon>Eukaryota</taxon>
        <taxon>Sar</taxon>
        <taxon>Stramenopiles</taxon>
        <taxon>Oomycota</taxon>
        <taxon>Saprolegniomycetes</taxon>
        <taxon>Saprolegniales</taxon>
        <taxon>Verrucalvaceae</taxon>
        <taxon>Aphanomyces</taxon>
    </lineage>
</organism>
<dbReference type="EMBL" id="VJMH01006978">
    <property type="protein sequence ID" value="KAF0686738.1"/>
    <property type="molecule type" value="Genomic_DNA"/>
</dbReference>
<name>A0A485LIA0_9STRA</name>
<dbReference type="SUPFAM" id="SSF52047">
    <property type="entry name" value="RNI-like"/>
    <property type="match status" value="1"/>
</dbReference>
<dbReference type="InterPro" id="IPR001611">
    <property type="entry name" value="Leu-rich_rpt"/>
</dbReference>
<evidence type="ECO:0000256" key="1">
    <source>
        <dbReference type="ARBA" id="ARBA00022737"/>
    </source>
</evidence>
<dbReference type="Pfam" id="PF13516">
    <property type="entry name" value="LRR_6"/>
    <property type="match status" value="2"/>
</dbReference>
<protein>
    <submittedName>
        <fullName evidence="3">Aste57867_21486 protein</fullName>
    </submittedName>
</protein>
<sequence length="504" mass="57255">MLATKRTRRVENDDAPCFDLPPEIIQRIAIFIPDTSSFFNFLEAFQEHKIYLGNLQLLYETSVHYPHHAFWPGLHVKHDTQRAHENITDTNHIVPRVHMYYSTVHVHGIYEFDTLDSYTASPTTKLAFYLCPIASEIGYPLEEWYYDFATTLPIEHITWVEGRPDDFPQPVDVLVDVLPHMIDLRSLDLFMSRIVAPDKLFEFIRTSKLTRLSLNKVFTCALDDANEWTEADEVAARSDMTTARLLHLIHWLTHEAVETLNIGLWNMRTDAATMAHFFRALWANTTLHTFHAPRTRQLDLMAYEFKAPLHVQRLNLSACGLRDDMIRRLATGLKGSSVAWLDLSSNPIGPDAMEALADALPPSLFHLQLTRVAMEDIGLGYLLYVLPAMTCLTDLFLDGNDITDSSMMFLAAAIQTTPALEIVTLRENEVTPVGIAAMIRALGKRPAPPDLSLIDLDENSVAETDVPPLTLLLQHVARHAEAPLPQLSFGPRTHHPNDRDWFDY</sequence>
<dbReference type="Proteomes" id="UP000332933">
    <property type="component" value="Unassembled WGS sequence"/>
</dbReference>
<proteinExistence type="predicted"/>
<keyword evidence="1" id="KW-0677">Repeat</keyword>
<dbReference type="EMBL" id="CAADRA010007004">
    <property type="protein sequence ID" value="VFT98156.1"/>
    <property type="molecule type" value="Genomic_DNA"/>
</dbReference>
<reference evidence="2" key="2">
    <citation type="submission" date="2019-06" db="EMBL/GenBank/DDBJ databases">
        <title>Genomics analysis of Aphanomyces spp. identifies a new class of oomycete effector associated with host adaptation.</title>
        <authorList>
            <person name="Gaulin E."/>
        </authorList>
    </citation>
    <scope>NUCLEOTIDE SEQUENCE</scope>
    <source>
        <strain evidence="2">CBS 578.67</strain>
    </source>
</reference>
<dbReference type="InterPro" id="IPR052201">
    <property type="entry name" value="LRR-containing_regulator"/>
</dbReference>
<evidence type="ECO:0000313" key="2">
    <source>
        <dbReference type="EMBL" id="KAF0686738.1"/>
    </source>
</evidence>
<dbReference type="Gene3D" id="3.80.10.10">
    <property type="entry name" value="Ribonuclease Inhibitor"/>
    <property type="match status" value="1"/>
</dbReference>
<dbReference type="PANTHER" id="PTHR24111">
    <property type="entry name" value="LEUCINE-RICH REPEAT-CONTAINING PROTEIN 34"/>
    <property type="match status" value="1"/>
</dbReference>